<feature type="compositionally biased region" description="Basic and acidic residues" evidence="10">
    <location>
        <begin position="417"/>
        <end position="428"/>
    </location>
</feature>
<feature type="compositionally biased region" description="Polar residues" evidence="10">
    <location>
        <begin position="875"/>
        <end position="886"/>
    </location>
</feature>
<dbReference type="VEuPathDB" id="CryptoDB:Cvel_8515"/>
<dbReference type="GO" id="GO:0030322">
    <property type="term" value="P:stabilization of membrane potential"/>
    <property type="evidence" value="ECO:0007669"/>
    <property type="project" value="TreeGrafter"/>
</dbReference>
<evidence type="ECO:0000256" key="6">
    <source>
        <dbReference type="ARBA" id="ARBA00023065"/>
    </source>
</evidence>
<keyword evidence="7 11" id="KW-0472">Membrane</keyword>
<dbReference type="Pfam" id="PF07885">
    <property type="entry name" value="Ion_trans_2"/>
    <property type="match status" value="2"/>
</dbReference>
<dbReference type="EMBL" id="CDMZ01003842">
    <property type="protein sequence ID" value="CEM47796.1"/>
    <property type="molecule type" value="Genomic_DNA"/>
</dbReference>
<evidence type="ECO:0000256" key="1">
    <source>
        <dbReference type="ARBA" id="ARBA00004141"/>
    </source>
</evidence>
<dbReference type="Gene3D" id="1.10.287.70">
    <property type="match status" value="2"/>
</dbReference>
<evidence type="ECO:0000256" key="4">
    <source>
        <dbReference type="ARBA" id="ARBA00022837"/>
    </source>
</evidence>
<dbReference type="PROSITE" id="PS00018">
    <property type="entry name" value="EF_HAND_1"/>
    <property type="match status" value="1"/>
</dbReference>
<feature type="region of interest" description="Disordered" evidence="10">
    <location>
        <begin position="793"/>
        <end position="821"/>
    </location>
</feature>
<gene>
    <name evidence="13" type="ORF">Cvel_8515</name>
</gene>
<keyword evidence="5 11" id="KW-1133">Transmembrane helix</keyword>
<dbReference type="PANTHER" id="PTHR11003:SF291">
    <property type="entry name" value="IP11374P"/>
    <property type="match status" value="1"/>
</dbReference>
<reference evidence="13" key="1">
    <citation type="submission" date="2014-11" db="EMBL/GenBank/DDBJ databases">
        <authorList>
            <person name="Otto D Thomas"/>
            <person name="Naeem Raeece"/>
        </authorList>
    </citation>
    <scope>NUCLEOTIDE SEQUENCE</scope>
</reference>
<keyword evidence="4" id="KW-0106">Calcium</keyword>
<evidence type="ECO:0000256" key="7">
    <source>
        <dbReference type="ARBA" id="ARBA00023136"/>
    </source>
</evidence>
<feature type="region of interest" description="Disordered" evidence="10">
    <location>
        <begin position="748"/>
        <end position="777"/>
    </location>
</feature>
<feature type="compositionally biased region" description="Acidic residues" evidence="10">
    <location>
        <begin position="494"/>
        <end position="506"/>
    </location>
</feature>
<dbReference type="PRINTS" id="PR01333">
    <property type="entry name" value="2POREKCHANEL"/>
</dbReference>
<protein>
    <recommendedName>
        <fullName evidence="12">Potassium channel domain-containing protein</fullName>
    </recommendedName>
</protein>
<comment type="subcellular location">
    <subcellularLocation>
        <location evidence="1">Membrane</location>
        <topology evidence="1">Multi-pass membrane protein</topology>
    </subcellularLocation>
</comment>
<dbReference type="PANTHER" id="PTHR11003">
    <property type="entry name" value="POTASSIUM CHANNEL, SUBFAMILY K"/>
    <property type="match status" value="1"/>
</dbReference>
<proteinExistence type="inferred from homology"/>
<dbReference type="AlphaFoldDB" id="A0A0G4HTZ4"/>
<keyword evidence="6 9" id="KW-0406">Ion transport</keyword>
<dbReference type="InterPro" id="IPR018247">
    <property type="entry name" value="EF_Hand_1_Ca_BS"/>
</dbReference>
<keyword evidence="2 9" id="KW-0813">Transport</keyword>
<dbReference type="InterPro" id="IPR013099">
    <property type="entry name" value="K_chnl_dom"/>
</dbReference>
<feature type="domain" description="Potassium channel" evidence="12">
    <location>
        <begin position="90"/>
        <end position="155"/>
    </location>
</feature>
<feature type="transmembrane region" description="Helical" evidence="11">
    <location>
        <begin position="198"/>
        <end position="218"/>
    </location>
</feature>
<feature type="region of interest" description="Disordered" evidence="10">
    <location>
        <begin position="361"/>
        <end position="453"/>
    </location>
</feature>
<feature type="region of interest" description="Disordered" evidence="10">
    <location>
        <begin position="600"/>
        <end position="652"/>
    </location>
</feature>
<dbReference type="GO" id="GO:0005886">
    <property type="term" value="C:plasma membrane"/>
    <property type="evidence" value="ECO:0007669"/>
    <property type="project" value="TreeGrafter"/>
</dbReference>
<feature type="transmembrane region" description="Helical" evidence="11">
    <location>
        <begin position="133"/>
        <end position="157"/>
    </location>
</feature>
<evidence type="ECO:0000256" key="8">
    <source>
        <dbReference type="ARBA" id="ARBA00023303"/>
    </source>
</evidence>
<feature type="region of interest" description="Disordered" evidence="10">
    <location>
        <begin position="859"/>
        <end position="1009"/>
    </location>
</feature>
<feature type="compositionally biased region" description="Basic and acidic residues" evidence="10">
    <location>
        <begin position="977"/>
        <end position="987"/>
    </location>
</feature>
<keyword evidence="8 9" id="KW-0407">Ion channel</keyword>
<comment type="similarity">
    <text evidence="9">Belongs to the two pore domain potassium channel (TC 1.A.1.8) family.</text>
</comment>
<evidence type="ECO:0000256" key="11">
    <source>
        <dbReference type="SAM" id="Phobius"/>
    </source>
</evidence>
<evidence type="ECO:0000313" key="13">
    <source>
        <dbReference type="EMBL" id="CEM47796.1"/>
    </source>
</evidence>
<evidence type="ECO:0000256" key="5">
    <source>
        <dbReference type="ARBA" id="ARBA00022989"/>
    </source>
</evidence>
<dbReference type="InterPro" id="IPR011992">
    <property type="entry name" value="EF-hand-dom_pair"/>
</dbReference>
<keyword evidence="3 9" id="KW-0812">Transmembrane</keyword>
<evidence type="ECO:0000256" key="10">
    <source>
        <dbReference type="SAM" id="MobiDB-lite"/>
    </source>
</evidence>
<feature type="domain" description="Potassium channel" evidence="12">
    <location>
        <begin position="206"/>
        <end position="275"/>
    </location>
</feature>
<sequence length="1009" mass="108367">MSSSQDCVLNQTLLQGEGTTVTGPQSEETTNGYHIEGTYQEAQGHAEITRWSCDPSARRHTRQAEQPEDEEEYPPSNFRVRLIAVFLIYISWVMVGTLVFVAVEDWNFTKSFYFCVTTVTTVGYGDVQVKTEIGKMCCIAFVWLSLGLTAGVVSASVMKSFKTSLEMIANGRRVGTGAGNGYVSEGDGGRARIYGKRLAVCLALLGSLLVVTVCVYTIVEEWSLVDALYFATATFCTVGYGQPSPSTHLSQLMTCGFVVLGVYTTTQCVAALVESLLDSEDFRSRVRFYEKRIDARRLEAMDFDRTGKVSELEFFIYMITRTGQVHYSEVDFLREVFARADLNNKGFVTAAQLDGVNIADLKPQGGSGGSGLEGSPNREGEGVPVDHGGTSAEAPGKPPGLQVHWSMDGLPVEGLDDENREREKDGDALRPSNSFEVPQGVPLPHRASDGGSVWGSLSSRRLLRATVGSEEDLPSVRAFQRRCSESYLAQTAAEIDEGDGEGEEEGAGGSEPIEAEVEDTKSPYLGPLNDTPRGGSTTKVRRPLTATGGKKRLRTLQQPRHSPFAHSLRGRGPNTPRRPLPLDGKLQRVLAMLEHRERAGYAQHRPSDLPPPRLSSIQRHGGGSAEEYLTSSPKSPLPSHFSPLILPSDEGPPLGASGGVNLLPIEDSMKEGDDLGDDVWGDPFEETGVFAACSGLASIALTYDRLTQANNFLATQETAAAAQHPLSPHRHHQFRQYSVEMSILEESPADAKPGHELPSLPHSVSSPSVPGSSPGLLPIRSPLSAQTLQMPLATHAPPVPAPSPVEKEESGLHRSPGPSNLRKVFSDRASVHTWRARLSSFNRFALMGAGAPPVLRRAISPGSEVESPPVPASANPSGSSHVTTMSEFLRGSTRDGMAERRASGVMLRESASSLSQSRHGGPFRAPSFSPPTGARVLKGRSCEEFVPGPSRSLGLGPPACPPSAGTDSPAPSSQQSQEERKGEELRSKTVALSKFRQGGTTGSAGDENV</sequence>
<dbReference type="SUPFAM" id="SSF81324">
    <property type="entry name" value="Voltage-gated potassium channels"/>
    <property type="match status" value="2"/>
</dbReference>
<feature type="compositionally biased region" description="Low complexity" evidence="10">
    <location>
        <begin position="757"/>
        <end position="777"/>
    </location>
</feature>
<dbReference type="InterPro" id="IPR003280">
    <property type="entry name" value="2pore_dom_K_chnl"/>
</dbReference>
<feature type="compositionally biased region" description="Basic and acidic residues" evidence="10">
    <location>
        <begin position="892"/>
        <end position="902"/>
    </location>
</feature>
<name>A0A0G4HTZ4_9ALVE</name>
<dbReference type="SUPFAM" id="SSF47473">
    <property type="entry name" value="EF-hand"/>
    <property type="match status" value="1"/>
</dbReference>
<dbReference type="GO" id="GO:0022841">
    <property type="term" value="F:potassium ion leak channel activity"/>
    <property type="evidence" value="ECO:0007669"/>
    <property type="project" value="TreeGrafter"/>
</dbReference>
<feature type="region of interest" description="Disordered" evidence="10">
    <location>
        <begin position="490"/>
        <end position="582"/>
    </location>
</feature>
<dbReference type="GO" id="GO:0005737">
    <property type="term" value="C:cytoplasm"/>
    <property type="evidence" value="ECO:0007669"/>
    <property type="project" value="UniProtKB-ARBA"/>
</dbReference>
<evidence type="ECO:0000256" key="2">
    <source>
        <dbReference type="ARBA" id="ARBA00022448"/>
    </source>
</evidence>
<evidence type="ECO:0000256" key="3">
    <source>
        <dbReference type="ARBA" id="ARBA00022692"/>
    </source>
</evidence>
<dbReference type="GO" id="GO:0015271">
    <property type="term" value="F:outward rectifier potassium channel activity"/>
    <property type="evidence" value="ECO:0007669"/>
    <property type="project" value="TreeGrafter"/>
</dbReference>
<accession>A0A0G4HTZ4</accession>
<evidence type="ECO:0000256" key="9">
    <source>
        <dbReference type="RuleBase" id="RU003857"/>
    </source>
</evidence>
<feature type="transmembrane region" description="Helical" evidence="11">
    <location>
        <begin position="82"/>
        <end position="103"/>
    </location>
</feature>
<organism evidence="13">
    <name type="scientific">Chromera velia CCMP2878</name>
    <dbReference type="NCBI Taxonomy" id="1169474"/>
    <lineage>
        <taxon>Eukaryota</taxon>
        <taxon>Sar</taxon>
        <taxon>Alveolata</taxon>
        <taxon>Colpodellida</taxon>
        <taxon>Chromeraceae</taxon>
        <taxon>Chromera</taxon>
    </lineage>
</organism>
<feature type="compositionally biased region" description="Low complexity" evidence="10">
    <location>
        <begin position="947"/>
        <end position="957"/>
    </location>
</feature>
<evidence type="ECO:0000259" key="12">
    <source>
        <dbReference type="Pfam" id="PF07885"/>
    </source>
</evidence>